<evidence type="ECO:0000256" key="3">
    <source>
        <dbReference type="ARBA" id="ARBA00022840"/>
    </source>
</evidence>
<dbReference type="PROSITE" id="PS00211">
    <property type="entry name" value="ABC_TRANSPORTER_1"/>
    <property type="match status" value="1"/>
</dbReference>
<dbReference type="InterPro" id="IPR003439">
    <property type="entry name" value="ABC_transporter-like_ATP-bd"/>
</dbReference>
<evidence type="ECO:0000259" key="4">
    <source>
        <dbReference type="PROSITE" id="PS50893"/>
    </source>
</evidence>
<dbReference type="InterPro" id="IPR017871">
    <property type="entry name" value="ABC_transporter-like_CS"/>
</dbReference>
<dbReference type="Pfam" id="PF00005">
    <property type="entry name" value="ABC_tran"/>
    <property type="match status" value="1"/>
</dbReference>
<dbReference type="RefSeq" id="WP_274260730.1">
    <property type="nucleotide sequence ID" value="NZ_CP117884.1"/>
</dbReference>
<evidence type="ECO:0000256" key="1">
    <source>
        <dbReference type="ARBA" id="ARBA00022448"/>
    </source>
</evidence>
<keyword evidence="3 5" id="KW-0067">ATP-binding</keyword>
<dbReference type="EMBL" id="CP117884">
    <property type="protein sequence ID" value="WDF82937.1"/>
    <property type="molecule type" value="Genomic_DNA"/>
</dbReference>
<protein>
    <submittedName>
        <fullName evidence="5">ABC transporter ATP-binding protein</fullName>
    </submittedName>
</protein>
<dbReference type="GO" id="GO:0005524">
    <property type="term" value="F:ATP binding"/>
    <property type="evidence" value="ECO:0007669"/>
    <property type="project" value="UniProtKB-KW"/>
</dbReference>
<evidence type="ECO:0000256" key="2">
    <source>
        <dbReference type="ARBA" id="ARBA00022741"/>
    </source>
</evidence>
<dbReference type="PANTHER" id="PTHR42711">
    <property type="entry name" value="ABC TRANSPORTER ATP-BINDING PROTEIN"/>
    <property type="match status" value="1"/>
</dbReference>
<evidence type="ECO:0000313" key="5">
    <source>
        <dbReference type="EMBL" id="WDF82937.1"/>
    </source>
</evidence>
<dbReference type="InterPro" id="IPR050763">
    <property type="entry name" value="ABC_transporter_ATP-binding"/>
</dbReference>
<accession>A0ABY7WRW9</accession>
<dbReference type="Proteomes" id="UP001220377">
    <property type="component" value="Chromosome"/>
</dbReference>
<dbReference type="PROSITE" id="PS50893">
    <property type="entry name" value="ABC_TRANSPORTER_2"/>
    <property type="match status" value="1"/>
</dbReference>
<keyword evidence="1" id="KW-0813">Transport</keyword>
<dbReference type="SUPFAM" id="SSF52540">
    <property type="entry name" value="P-loop containing nucleoside triphosphate hydrolases"/>
    <property type="match status" value="1"/>
</dbReference>
<dbReference type="InterPro" id="IPR027417">
    <property type="entry name" value="P-loop_NTPase"/>
</dbReference>
<dbReference type="SMART" id="SM00382">
    <property type="entry name" value="AAA"/>
    <property type="match status" value="1"/>
</dbReference>
<dbReference type="InterPro" id="IPR003593">
    <property type="entry name" value="AAA+_ATPase"/>
</dbReference>
<dbReference type="Gene3D" id="3.40.50.300">
    <property type="entry name" value="P-loop containing nucleotide triphosphate hydrolases"/>
    <property type="match status" value="1"/>
</dbReference>
<keyword evidence="6" id="KW-1185">Reference proteome</keyword>
<name>A0ABY7WRW9_9LACO</name>
<sequence>MTNELVVRDLQFSYGKQAVLRGISFSTTPGTIIGLIGANGAGKTTLLNILLGLLPATGKAQVFGGKPGNHAAKQQIGSMLQGDMVLPGVTVIEMLANLASAYPTSQSPMKLLKENGLADLANKRLRSLSGGQLRRVIFVAALVGDPQLLFLDEPTVGMDVTARDAFWDRVRALRSAGKTIVITSHYLEEIQGVADRLLIMQAGKIAFDGTFAELQTHFQETAITFTSNLPESTFAGLAGVDRLQNEAGQVQLITRDSKATMAALAPMLPEIDNLTVTHESLAAIFTKMMQKETA</sequence>
<proteinExistence type="predicted"/>
<gene>
    <name evidence="5" type="ORF">PQ472_01455</name>
</gene>
<feature type="domain" description="ABC transporter" evidence="4">
    <location>
        <begin position="5"/>
        <end position="227"/>
    </location>
</feature>
<organism evidence="5 6">
    <name type="scientific">Lacticaseibacillus pabuli</name>
    <dbReference type="NCBI Taxonomy" id="3025672"/>
    <lineage>
        <taxon>Bacteria</taxon>
        <taxon>Bacillati</taxon>
        <taxon>Bacillota</taxon>
        <taxon>Bacilli</taxon>
        <taxon>Lactobacillales</taxon>
        <taxon>Lactobacillaceae</taxon>
        <taxon>Lacticaseibacillus</taxon>
    </lineage>
</organism>
<dbReference type="PANTHER" id="PTHR42711:SF17">
    <property type="entry name" value="ABC TRANSPORTER ATP-BINDING PROTEIN"/>
    <property type="match status" value="1"/>
</dbReference>
<reference evidence="5 6" key="1">
    <citation type="submission" date="2023-02" db="EMBL/GenBank/DDBJ databases">
        <title>Genome sequence of Lacticaseibacillus sp. KACC 23028.</title>
        <authorList>
            <person name="Kim S."/>
            <person name="Heo J."/>
            <person name="Kwon S.-W."/>
        </authorList>
    </citation>
    <scope>NUCLEOTIDE SEQUENCE [LARGE SCALE GENOMIC DNA]</scope>
    <source>
        <strain evidence="5 6">KACC 23028</strain>
    </source>
</reference>
<keyword evidence="2" id="KW-0547">Nucleotide-binding</keyword>
<dbReference type="CDD" id="cd03230">
    <property type="entry name" value="ABC_DR_subfamily_A"/>
    <property type="match status" value="1"/>
</dbReference>
<evidence type="ECO:0000313" key="6">
    <source>
        <dbReference type="Proteomes" id="UP001220377"/>
    </source>
</evidence>